<name>A0AA42DRS2_9FIRM</name>
<dbReference type="Proteomes" id="UP001169242">
    <property type="component" value="Unassembled WGS sequence"/>
</dbReference>
<evidence type="ECO:0008006" key="4">
    <source>
        <dbReference type="Google" id="ProtNLM"/>
    </source>
</evidence>
<keyword evidence="1" id="KW-0812">Transmembrane</keyword>
<dbReference type="EMBL" id="JAQIFT010000068">
    <property type="protein sequence ID" value="MDA3733916.1"/>
    <property type="molecule type" value="Genomic_DNA"/>
</dbReference>
<comment type="caution">
    <text evidence="2">The sequence shown here is derived from an EMBL/GenBank/DDBJ whole genome shotgun (WGS) entry which is preliminary data.</text>
</comment>
<evidence type="ECO:0000313" key="2">
    <source>
        <dbReference type="EMBL" id="MDA3733916.1"/>
    </source>
</evidence>
<keyword evidence="3" id="KW-1185">Reference proteome</keyword>
<organism evidence="2 3">
    <name type="scientific">Holtiella tumoricola</name>
    <dbReference type="NCBI Taxonomy" id="3018743"/>
    <lineage>
        <taxon>Bacteria</taxon>
        <taxon>Bacillati</taxon>
        <taxon>Bacillota</taxon>
        <taxon>Clostridia</taxon>
        <taxon>Lachnospirales</taxon>
        <taxon>Cellulosilyticaceae</taxon>
        <taxon>Holtiella</taxon>
    </lineage>
</organism>
<reference evidence="2" key="1">
    <citation type="journal article" date="2023" name="Int. J. Syst. Evol. Microbiol.">
        <title>&lt;i&gt;Holtiella tumoricola&lt;/i&gt; gen. nov. sp. nov., isolated from a human clinical sample.</title>
        <authorList>
            <person name="Allen-Vercoe E."/>
            <person name="Daigneault M.C."/>
            <person name="Vancuren S.J."/>
            <person name="Cochrane K."/>
            <person name="O'Neal L.L."/>
            <person name="Sankaranarayanan K."/>
            <person name="Lawson P.A."/>
        </authorList>
    </citation>
    <scope>NUCLEOTIDE SEQUENCE</scope>
    <source>
        <strain evidence="2">CC70A</strain>
    </source>
</reference>
<feature type="transmembrane region" description="Helical" evidence="1">
    <location>
        <begin position="7"/>
        <end position="30"/>
    </location>
</feature>
<proteinExistence type="predicted"/>
<evidence type="ECO:0000256" key="1">
    <source>
        <dbReference type="SAM" id="Phobius"/>
    </source>
</evidence>
<keyword evidence="1" id="KW-0472">Membrane</keyword>
<accession>A0AA42DRS2</accession>
<dbReference type="AlphaFoldDB" id="A0AA42DRS2"/>
<protein>
    <recommendedName>
        <fullName evidence="4">Bypass of forespore C C-terminal domain-containing protein</fullName>
    </recommendedName>
</protein>
<evidence type="ECO:0000313" key="3">
    <source>
        <dbReference type="Proteomes" id="UP001169242"/>
    </source>
</evidence>
<sequence>MFTKKQFITLLTVAAFVFIIIATVCFQVAYRKGISDPIVNPDAVIETFDPEEPIVEVETEESSRILPTTKITAKLLDQEGYIVEEQTLNTLSLLSKTMEEVQALFRDYQIEKFTPEEVILTRQTYIIKEAPSFALGIENDQIGIVVEGKNPSFINLGLSTRDFSMRTVDLISNQSIQLTIEQKRKLEKDAYYIEEILQNYSE</sequence>
<keyword evidence="1" id="KW-1133">Transmembrane helix</keyword>
<dbReference type="RefSeq" id="WP_053985557.1">
    <property type="nucleotide sequence ID" value="NZ_JAQIFT010000068.1"/>
</dbReference>
<gene>
    <name evidence="2" type="ORF">PBV87_20795</name>
</gene>